<feature type="compositionally biased region" description="Basic and acidic residues" evidence="1">
    <location>
        <begin position="181"/>
        <end position="192"/>
    </location>
</feature>
<dbReference type="STRING" id="6689.A0A3R7P672"/>
<comment type="caution">
    <text evidence="2">The sequence shown here is derived from an EMBL/GenBank/DDBJ whole genome shotgun (WGS) entry which is preliminary data.</text>
</comment>
<feature type="region of interest" description="Disordered" evidence="1">
    <location>
        <begin position="151"/>
        <end position="286"/>
    </location>
</feature>
<organism evidence="2 3">
    <name type="scientific">Penaeus vannamei</name>
    <name type="common">Whiteleg shrimp</name>
    <name type="synonym">Litopenaeus vannamei</name>
    <dbReference type="NCBI Taxonomy" id="6689"/>
    <lineage>
        <taxon>Eukaryota</taxon>
        <taxon>Metazoa</taxon>
        <taxon>Ecdysozoa</taxon>
        <taxon>Arthropoda</taxon>
        <taxon>Crustacea</taxon>
        <taxon>Multicrustacea</taxon>
        <taxon>Malacostraca</taxon>
        <taxon>Eumalacostraca</taxon>
        <taxon>Eucarida</taxon>
        <taxon>Decapoda</taxon>
        <taxon>Dendrobranchiata</taxon>
        <taxon>Penaeoidea</taxon>
        <taxon>Penaeidae</taxon>
        <taxon>Penaeus</taxon>
    </lineage>
</organism>
<proteinExistence type="predicted"/>
<dbReference type="GO" id="GO:0004386">
    <property type="term" value="F:helicase activity"/>
    <property type="evidence" value="ECO:0007669"/>
    <property type="project" value="UniProtKB-KW"/>
</dbReference>
<protein>
    <submittedName>
        <fullName evidence="2">Putative DNA helicase MCM9-like</fullName>
    </submittedName>
</protein>
<dbReference type="Proteomes" id="UP000283509">
    <property type="component" value="Unassembled WGS sequence"/>
</dbReference>
<accession>A0A3R7P672</accession>
<feature type="region of interest" description="Disordered" evidence="1">
    <location>
        <begin position="117"/>
        <end position="139"/>
    </location>
</feature>
<evidence type="ECO:0000313" key="3">
    <source>
        <dbReference type="Proteomes" id="UP000283509"/>
    </source>
</evidence>
<feature type="compositionally biased region" description="Polar residues" evidence="1">
    <location>
        <begin position="345"/>
        <end position="364"/>
    </location>
</feature>
<feature type="region of interest" description="Disordered" evidence="1">
    <location>
        <begin position="321"/>
        <end position="504"/>
    </location>
</feature>
<reference evidence="2 3" key="1">
    <citation type="submission" date="2018-04" db="EMBL/GenBank/DDBJ databases">
        <authorList>
            <person name="Zhang X."/>
            <person name="Yuan J."/>
            <person name="Li F."/>
            <person name="Xiang J."/>
        </authorList>
    </citation>
    <scope>NUCLEOTIDE SEQUENCE [LARGE SCALE GENOMIC DNA]</scope>
    <source>
        <tissue evidence="2">Muscle</tissue>
    </source>
</reference>
<dbReference type="OrthoDB" id="271325at2759"/>
<evidence type="ECO:0000313" key="2">
    <source>
        <dbReference type="EMBL" id="ROT62279.1"/>
    </source>
</evidence>
<name>A0A3R7P672_PENVA</name>
<feature type="compositionally biased region" description="Acidic residues" evidence="1">
    <location>
        <begin position="210"/>
        <end position="219"/>
    </location>
</feature>
<keyword evidence="2" id="KW-0347">Helicase</keyword>
<gene>
    <name evidence="2" type="ORF">C7M84_019891</name>
</gene>
<dbReference type="EMBL" id="QCYY01003742">
    <property type="protein sequence ID" value="ROT62279.1"/>
    <property type="molecule type" value="Genomic_DNA"/>
</dbReference>
<feature type="compositionally biased region" description="Polar residues" evidence="1">
    <location>
        <begin position="484"/>
        <end position="501"/>
    </location>
</feature>
<feature type="compositionally biased region" description="Polar residues" evidence="1">
    <location>
        <begin position="321"/>
        <end position="330"/>
    </location>
</feature>
<keyword evidence="2" id="KW-0547">Nucleotide-binding</keyword>
<dbReference type="Gene3D" id="3.40.50.300">
    <property type="entry name" value="P-loop containing nucleotide triphosphate hydrolases"/>
    <property type="match status" value="1"/>
</dbReference>
<feature type="compositionally biased region" description="Basic residues" evidence="1">
    <location>
        <begin position="224"/>
        <end position="234"/>
    </location>
</feature>
<feature type="compositionally biased region" description="Polar residues" evidence="1">
    <location>
        <begin position="421"/>
        <end position="432"/>
    </location>
</feature>
<sequence length="519" mass="57084">MTCTLDYFSSLPPPSFPQNRLLESLVRLCQGHARLMMRQEVTVQDAVVAVTLMEASMCGASLITGINPLHTAFPASPREEYRTQGIFVKIVLERLGLFDILTEEIAKINEEERLCANSSLTQPKPPPKKASSTESEAPQTVKYVSKNVFKPSVSEDKTNPGIIEELEEREKRRRPGGSRQQRIDEMQPKRADTSLPSPDLDVSFGTLLGEVEEEEEESADFFGKNKRKKSQKRKQQNEEETHVADTQPKKKSKRGRPRGTSMTSTPGPQATKSTLESSQIQVDRAMNDLLDDLEDFESTKPSLNVTSSSFGKVPFLGILSQKNKLQTNRNPKPAEKIPVSDEVSEAQSTKRASSTSVGIVSRVQSSEEEGNSIEDNRQGNETDKSGSHPPSQIASLKHPTQENRSSPILGASSIFAKSKRSSFLLTSTSSKGAQEGLVRDTDQHLEKENNNTGAQGNSGRAGDPTAAKSERPRLILPFKKPVFPSSQGKSSQQPAPLSFTRSKFAPADDIDDADFELDL</sequence>
<keyword evidence="2" id="KW-0378">Hydrolase</keyword>
<dbReference type="InterPro" id="IPR027417">
    <property type="entry name" value="P-loop_NTPase"/>
</dbReference>
<feature type="compositionally biased region" description="Polar residues" evidence="1">
    <location>
        <begin position="260"/>
        <end position="281"/>
    </location>
</feature>
<keyword evidence="2" id="KW-0067">ATP-binding</keyword>
<feature type="compositionally biased region" description="Basic and acidic residues" evidence="1">
    <location>
        <begin position="437"/>
        <end position="449"/>
    </location>
</feature>
<keyword evidence="3" id="KW-1185">Reference proteome</keyword>
<evidence type="ECO:0000256" key="1">
    <source>
        <dbReference type="SAM" id="MobiDB-lite"/>
    </source>
</evidence>
<dbReference type="AlphaFoldDB" id="A0A3R7P672"/>
<reference evidence="2 3" key="2">
    <citation type="submission" date="2019-01" db="EMBL/GenBank/DDBJ databases">
        <title>The decoding of complex shrimp genome reveals the adaptation for benthos swimmer, frequently molting mechanism and breeding impact on genome.</title>
        <authorList>
            <person name="Sun Y."/>
            <person name="Gao Y."/>
            <person name="Yu Y."/>
        </authorList>
    </citation>
    <scope>NUCLEOTIDE SEQUENCE [LARGE SCALE GENOMIC DNA]</scope>
    <source>
        <tissue evidence="2">Muscle</tissue>
    </source>
</reference>
<feature type="compositionally biased region" description="Basic and acidic residues" evidence="1">
    <location>
        <begin position="374"/>
        <end position="386"/>
    </location>
</feature>